<gene>
    <name evidence="1" type="ORF">THOM_0131</name>
</gene>
<feature type="non-terminal residue" evidence="1">
    <location>
        <position position="1"/>
    </location>
</feature>
<dbReference type="VEuPathDB" id="MicrosporidiaDB:THOM_0131"/>
<sequence length="171" mass="19977">VLKELVNLQTLVIDSLFESDLAKNIPNQLETLEKIGKKIFEYQALDLCSLDFKTVQNLKKYENIKHLILDGSIIGYESIFDCLPINLESLKFTRFSTGKVNFHKKNRKKVVIKQLILLLDDPSYHPPVLINNNPMRRQYYKLFDYLTNFIDFNKLDYLVLEASGKFVSLDK</sequence>
<keyword evidence="2" id="KW-1185">Reference proteome</keyword>
<evidence type="ECO:0000313" key="1">
    <source>
        <dbReference type="EMBL" id="ELQ76872.1"/>
    </source>
</evidence>
<organism evidence="1 2">
    <name type="scientific">Trachipleistophora hominis</name>
    <name type="common">Microsporidian parasite</name>
    <dbReference type="NCBI Taxonomy" id="72359"/>
    <lineage>
        <taxon>Eukaryota</taxon>
        <taxon>Fungi</taxon>
        <taxon>Fungi incertae sedis</taxon>
        <taxon>Microsporidia</taxon>
        <taxon>Pleistophoridae</taxon>
        <taxon>Trachipleistophora</taxon>
    </lineage>
</organism>
<name>L7K0K1_TRAHO</name>
<proteinExistence type="predicted"/>
<protein>
    <submittedName>
        <fullName evidence="1">Putative LRR containing protein</fullName>
    </submittedName>
</protein>
<reference evidence="1 2" key="1">
    <citation type="journal article" date="2012" name="PLoS Pathog.">
        <title>The genome of the obligate intracellular parasite Trachipleistophora hominis: new insights into microsporidian genome dynamics and reductive evolution.</title>
        <authorList>
            <person name="Heinz E."/>
            <person name="Williams T.A."/>
            <person name="Nakjang S."/>
            <person name="Noel C.J."/>
            <person name="Swan D.C."/>
            <person name="Goldberg A.V."/>
            <person name="Harris S.R."/>
            <person name="Weinmaier T."/>
            <person name="Markert S."/>
            <person name="Becher D."/>
            <person name="Bernhardt J."/>
            <person name="Dagan T."/>
            <person name="Hacker C."/>
            <person name="Lucocq J.M."/>
            <person name="Schweder T."/>
            <person name="Rattei T."/>
            <person name="Hall N."/>
            <person name="Hirt R.P."/>
            <person name="Embley T.M."/>
        </authorList>
    </citation>
    <scope>NUCLEOTIDE SEQUENCE [LARGE SCALE GENOMIC DNA]</scope>
</reference>
<dbReference type="HOGENOM" id="CLU_1566701_0_0_1"/>
<dbReference type="EMBL" id="JH993809">
    <property type="protein sequence ID" value="ELQ76872.1"/>
    <property type="molecule type" value="Genomic_DNA"/>
</dbReference>
<dbReference type="Proteomes" id="UP000011185">
    <property type="component" value="Unassembled WGS sequence"/>
</dbReference>
<dbReference type="InParanoid" id="L7K0K1"/>
<accession>L7K0K1</accession>
<evidence type="ECO:0000313" key="2">
    <source>
        <dbReference type="Proteomes" id="UP000011185"/>
    </source>
</evidence>
<dbReference type="AlphaFoldDB" id="L7K0K1"/>